<dbReference type="Proteomes" id="UP000000212">
    <property type="component" value="Chromosome"/>
</dbReference>
<dbReference type="InterPro" id="IPR027417">
    <property type="entry name" value="P-loop_NTPase"/>
</dbReference>
<dbReference type="REBASE" id="56787">
    <property type="entry name" value="Cma28McrB2P"/>
</dbReference>
<dbReference type="eggNOG" id="COG1401">
    <property type="taxonomic scope" value="Bacteria"/>
</dbReference>
<dbReference type="GO" id="GO:0005524">
    <property type="term" value="F:ATP binding"/>
    <property type="evidence" value="ECO:0007669"/>
    <property type="project" value="InterPro"/>
</dbReference>
<proteinExistence type="predicted"/>
<dbReference type="STRING" id="1234679.BN424_100"/>
<keyword evidence="3" id="KW-1185">Reference proteome</keyword>
<reference evidence="3" key="1">
    <citation type="journal article" date="2013" name="Genome Announc.">
        <title>Complete Chromosome Sequence of Carnobacterium maltaromaticum LMA 28.</title>
        <authorList>
            <person name="Cailliez-Grimal C."/>
            <person name="Chaillou S."/>
            <person name="Anba-Mondoloni J."/>
            <person name="Loux V."/>
            <person name="Afzal M.I."/>
            <person name="Rahman A."/>
            <person name="Kergourlay G."/>
            <person name="Champomier-Verges M.C."/>
            <person name="Zagorec M."/>
            <person name="Dalgaard P."/>
            <person name="Leisner J.J."/>
            <person name="Prevost H."/>
            <person name="Revol-Junelles A.M."/>
            <person name="Borges F."/>
        </authorList>
    </citation>
    <scope>NUCLEOTIDE SEQUENCE</scope>
    <source>
        <strain evidence="3">LMA28</strain>
    </source>
</reference>
<accession>K8ECX0</accession>
<evidence type="ECO:0000313" key="2">
    <source>
        <dbReference type="EMBL" id="CCO09583.1"/>
    </source>
</evidence>
<dbReference type="Gene3D" id="3.40.50.300">
    <property type="entry name" value="P-loop containing nucleotide triphosphate hydrolases"/>
    <property type="match status" value="1"/>
</dbReference>
<protein>
    <submittedName>
        <fullName evidence="2">ATPase associated with various cellular activities AAA_5</fullName>
    </submittedName>
</protein>
<dbReference type="Pfam" id="PF07728">
    <property type="entry name" value="AAA_5"/>
    <property type="match status" value="1"/>
</dbReference>
<evidence type="ECO:0000313" key="3">
    <source>
        <dbReference type="Proteomes" id="UP000000212"/>
    </source>
</evidence>
<name>K8ECX0_CARML</name>
<dbReference type="RefSeq" id="WP_015075162.1">
    <property type="nucleotide sequence ID" value="NC_019425.2"/>
</dbReference>
<organism evidence="2 3">
    <name type="scientific">Carnobacterium maltaromaticum LMA28</name>
    <dbReference type="NCBI Taxonomy" id="1234679"/>
    <lineage>
        <taxon>Bacteria</taxon>
        <taxon>Bacillati</taxon>
        <taxon>Bacillota</taxon>
        <taxon>Bacilli</taxon>
        <taxon>Lactobacillales</taxon>
        <taxon>Carnobacteriaceae</taxon>
        <taxon>Carnobacterium</taxon>
    </lineage>
</organism>
<evidence type="ECO:0000259" key="1">
    <source>
        <dbReference type="Pfam" id="PF07728"/>
    </source>
</evidence>
<sequence length="654" mass="74975">MNTISGRLNVDLVGILTPEAISDGEYDLKPVHVNRNGDLVFTIKYLSDFPSNVNEDVVAVQGYQSDLKSWGFEDNPSSDNSVREGKLIDFLDGQIIIFKPEKRKTSSGHYTVAKNIRLQKQNKDFDVNDKLMPIPVFKENDKFGVNINIQEFEKRLQENKLLGTTPAMSKEAEDYPECIIWEESEDVRYLYSGIVGQVNNYNGVKYELDLNKYCKYLLKDSWDSMEYVTDDIVFIPSEMLTEEGTAHLEKVDIDLEIKELKKSIAKSVSENTKLDTSDVEADTATIEDDEMKFLNRFKQVTRSSEFDLFFDEKDLYNFHTAMKIGSLVVLSGLSGTGKSKLVRAYAKALQLGQEQLNFVSVRPFWQDDSDLLGYADTINSIYRAGDSGLVDTLIEASKHKDKLYLVCFDEMNIAKVEHYFSQFLSVLEMDTEYRKINLYNDDLTSRFYNSERYPATVTIGTNIMFVGTVNLDESTHQFSDKVLDRANLISLKLLPFTEMVESNQDKIDNIPTPAISDKEYRSFKNNNSKLKLERNELEFLWELHNEIHEVNKNIGIGWRIINQFNQYLINIPEQNVLKREEAIDMQLVQRVLTKLRGSEEQLKNLIGTIDASGNLVDSKLIKLFENNNSISSFKLSKKVICQKAKEIGLHGYTI</sequence>
<feature type="domain" description="ATPase dynein-related AAA" evidence="1">
    <location>
        <begin position="328"/>
        <end position="485"/>
    </location>
</feature>
<dbReference type="GO" id="GO:0016887">
    <property type="term" value="F:ATP hydrolysis activity"/>
    <property type="evidence" value="ECO:0007669"/>
    <property type="project" value="InterPro"/>
</dbReference>
<dbReference type="HOGENOM" id="CLU_011498_3_1_9"/>
<dbReference type="AlphaFoldDB" id="K8ECX0"/>
<dbReference type="KEGG" id="cml:BN424_100"/>
<dbReference type="SUPFAM" id="SSF52540">
    <property type="entry name" value="P-loop containing nucleoside triphosphate hydrolases"/>
    <property type="match status" value="1"/>
</dbReference>
<dbReference type="InterPro" id="IPR011704">
    <property type="entry name" value="ATPase_dyneun-rel_AAA"/>
</dbReference>
<dbReference type="PATRIC" id="fig|1234679.3.peg.98"/>
<dbReference type="EMBL" id="HE999757">
    <property type="protein sequence ID" value="CCO09583.1"/>
    <property type="molecule type" value="Genomic_DNA"/>
</dbReference>
<gene>
    <name evidence="2" type="ORF">BN424_100</name>
</gene>